<evidence type="ECO:0000256" key="3">
    <source>
        <dbReference type="ARBA" id="ARBA00022989"/>
    </source>
</evidence>
<dbReference type="PANTHER" id="PTHR38480:SF1">
    <property type="entry name" value="SLR0254 PROTEIN"/>
    <property type="match status" value="1"/>
</dbReference>
<protein>
    <submittedName>
        <fullName evidence="8">Putative membrane protein/domain</fullName>
    </submittedName>
</protein>
<evidence type="ECO:0000256" key="5">
    <source>
        <dbReference type="SAM" id="MobiDB-lite"/>
    </source>
</evidence>
<organism evidence="8 9">
    <name type="scientific">Gynuella sunshinyii YC6258</name>
    <dbReference type="NCBI Taxonomy" id="1445510"/>
    <lineage>
        <taxon>Bacteria</taxon>
        <taxon>Pseudomonadati</taxon>
        <taxon>Pseudomonadota</taxon>
        <taxon>Gammaproteobacteria</taxon>
        <taxon>Oceanospirillales</taxon>
        <taxon>Saccharospirillaceae</taxon>
        <taxon>Gynuella</taxon>
    </lineage>
</organism>
<keyword evidence="9" id="KW-1185">Reference proteome</keyword>
<keyword evidence="3 6" id="KW-1133">Transmembrane helix</keyword>
<dbReference type="AlphaFoldDB" id="A0A0C5W360"/>
<dbReference type="OrthoDB" id="9787732at2"/>
<keyword evidence="2 6" id="KW-0812">Transmembrane</keyword>
<evidence type="ECO:0000313" key="9">
    <source>
        <dbReference type="Proteomes" id="UP000032266"/>
    </source>
</evidence>
<evidence type="ECO:0000256" key="6">
    <source>
        <dbReference type="SAM" id="Phobius"/>
    </source>
</evidence>
<dbReference type="InterPro" id="IPR010432">
    <property type="entry name" value="RDD"/>
</dbReference>
<evidence type="ECO:0000256" key="2">
    <source>
        <dbReference type="ARBA" id="ARBA00022692"/>
    </source>
</evidence>
<evidence type="ECO:0000313" key="8">
    <source>
        <dbReference type="EMBL" id="AJQ97094.1"/>
    </source>
</evidence>
<dbReference type="EMBL" id="CP007142">
    <property type="protein sequence ID" value="AJQ97094.1"/>
    <property type="molecule type" value="Genomic_DNA"/>
</dbReference>
<gene>
    <name evidence="8" type="ORF">YC6258_05064</name>
</gene>
<comment type="subcellular location">
    <subcellularLocation>
        <location evidence="1">Membrane</location>
        <topology evidence="1">Multi-pass membrane protein</topology>
    </subcellularLocation>
</comment>
<feature type="transmembrane region" description="Helical" evidence="6">
    <location>
        <begin position="35"/>
        <end position="67"/>
    </location>
</feature>
<feature type="domain" description="RDD" evidence="7">
    <location>
        <begin position="22"/>
        <end position="143"/>
    </location>
</feature>
<accession>A0A0C5W360</accession>
<name>A0A0C5W360_9GAMM</name>
<dbReference type="Proteomes" id="UP000032266">
    <property type="component" value="Chromosome"/>
</dbReference>
<evidence type="ECO:0000256" key="1">
    <source>
        <dbReference type="ARBA" id="ARBA00004141"/>
    </source>
</evidence>
<dbReference type="KEGG" id="gsn:YC6258_05064"/>
<proteinExistence type="predicted"/>
<keyword evidence="4 6" id="KW-0472">Membrane</keyword>
<sequence length="243" mass="26530">MLLDTTIAVETPEGVDFTVTPAGVVSRSLAYTTDFFIRVLVIALAMLILAFLGEAGTGIALVIYFLLEWFYPVFFELTKGATPGKKWFKLYVIHDDGSPITFSSSLLRNLLRAADILPMFYLLGLISMVCNGQFKRLGDLAAGTLVVRMTAIKNTPVETTSGVKAPSFALTATEQQAVVQFAQRAQVLSSARRQELANILSPVLNEQNQQAVETIDQMANYLLGRKPSEPNDPSTSRDATESS</sequence>
<evidence type="ECO:0000259" key="7">
    <source>
        <dbReference type="Pfam" id="PF06271"/>
    </source>
</evidence>
<evidence type="ECO:0000256" key="4">
    <source>
        <dbReference type="ARBA" id="ARBA00023136"/>
    </source>
</evidence>
<dbReference type="RefSeq" id="WP_044618930.1">
    <property type="nucleotide sequence ID" value="NZ_CP007142.1"/>
</dbReference>
<dbReference type="Pfam" id="PF06271">
    <property type="entry name" value="RDD"/>
    <property type="match status" value="1"/>
</dbReference>
<reference evidence="8 9" key="1">
    <citation type="submission" date="2014-01" db="EMBL/GenBank/DDBJ databases">
        <title>Full genme sequencing of cellulolytic bacterium Gynuella sunshinyii YC6258T gen. nov., sp. nov.</title>
        <authorList>
            <person name="Khan H."/>
            <person name="Chung E.J."/>
            <person name="Chung Y.R."/>
        </authorList>
    </citation>
    <scope>NUCLEOTIDE SEQUENCE [LARGE SCALE GENOMIC DNA]</scope>
    <source>
        <strain evidence="8 9">YC6258</strain>
    </source>
</reference>
<feature type="region of interest" description="Disordered" evidence="5">
    <location>
        <begin position="223"/>
        <end position="243"/>
    </location>
</feature>
<dbReference type="PANTHER" id="PTHR38480">
    <property type="entry name" value="SLR0254 PROTEIN"/>
    <property type="match status" value="1"/>
</dbReference>
<dbReference type="STRING" id="1445510.YC6258_05064"/>
<dbReference type="GO" id="GO:0016020">
    <property type="term" value="C:membrane"/>
    <property type="evidence" value="ECO:0007669"/>
    <property type="project" value="UniProtKB-SubCell"/>
</dbReference>
<dbReference type="HOGENOM" id="CLU_054176_1_0_6"/>